<dbReference type="Pfam" id="PF10318">
    <property type="entry name" value="7TM_GPCR_Srh"/>
    <property type="match status" value="1"/>
</dbReference>
<comment type="caution">
    <text evidence="2">The sequence shown here is derived from an EMBL/GenBank/DDBJ whole genome shotgun (WGS) entry which is preliminary data.</text>
</comment>
<keyword evidence="1" id="KW-0812">Transmembrane</keyword>
<dbReference type="EMBL" id="CANHGI010000004">
    <property type="protein sequence ID" value="CAI5448861.1"/>
    <property type="molecule type" value="Genomic_DNA"/>
</dbReference>
<accession>A0A9P1IQF5</accession>
<sequence length="260" mass="29495">MHLLGIFSWLGLPGSIVLLIGQGAVFSLWMSVIAVFQNRHSYVASIKYKFIKKRSMILYYFLCYLFGFAALSTYSFDGTKDLDKKVYLLETSPYKCPPIEYFDENTWLLSGKIAHVTIIVATMTALIIINSFYFVLTSAYHLTMVSTTSISKRTKNLQLKFLTALIIQICIPLVVLAFPVLAMCFILLWGIINQNVNHLLIIISGTHGILTSLSLILIHKPYRHHALKVIKCKREKVKSSNSVKIILNSNVKEISESRVR</sequence>
<organism evidence="2 3">
    <name type="scientific">Caenorhabditis angaria</name>
    <dbReference type="NCBI Taxonomy" id="860376"/>
    <lineage>
        <taxon>Eukaryota</taxon>
        <taxon>Metazoa</taxon>
        <taxon>Ecdysozoa</taxon>
        <taxon>Nematoda</taxon>
        <taxon>Chromadorea</taxon>
        <taxon>Rhabditida</taxon>
        <taxon>Rhabditina</taxon>
        <taxon>Rhabditomorpha</taxon>
        <taxon>Rhabditoidea</taxon>
        <taxon>Rhabditidae</taxon>
        <taxon>Peloderinae</taxon>
        <taxon>Caenorhabditis</taxon>
    </lineage>
</organism>
<feature type="transmembrane region" description="Helical" evidence="1">
    <location>
        <begin position="57"/>
        <end position="76"/>
    </location>
</feature>
<dbReference type="OrthoDB" id="5862289at2759"/>
<keyword evidence="3" id="KW-1185">Reference proteome</keyword>
<keyword evidence="1" id="KW-0472">Membrane</keyword>
<feature type="transmembrane region" description="Helical" evidence="1">
    <location>
        <begin position="6"/>
        <end position="36"/>
    </location>
</feature>
<name>A0A9P1IQF5_9PELO</name>
<dbReference type="InterPro" id="IPR019422">
    <property type="entry name" value="7TM_GPCR_serpentine_rcpt_Srh"/>
</dbReference>
<evidence type="ECO:0000256" key="1">
    <source>
        <dbReference type="SAM" id="Phobius"/>
    </source>
</evidence>
<feature type="transmembrane region" description="Helical" evidence="1">
    <location>
        <begin position="113"/>
        <end position="140"/>
    </location>
</feature>
<feature type="transmembrane region" description="Helical" evidence="1">
    <location>
        <begin position="198"/>
        <end position="218"/>
    </location>
</feature>
<dbReference type="PANTHER" id="PTHR46891">
    <property type="entry name" value="SERPENTINE RECEPTOR, CLASS H-RELATED"/>
    <property type="match status" value="1"/>
</dbReference>
<feature type="transmembrane region" description="Helical" evidence="1">
    <location>
        <begin position="161"/>
        <end position="192"/>
    </location>
</feature>
<dbReference type="SUPFAM" id="SSF81321">
    <property type="entry name" value="Family A G protein-coupled receptor-like"/>
    <property type="match status" value="1"/>
</dbReference>
<dbReference type="AlphaFoldDB" id="A0A9P1IQF5"/>
<gene>
    <name evidence="2" type="ORF">CAMP_LOCUS11498</name>
</gene>
<proteinExistence type="predicted"/>
<evidence type="ECO:0000313" key="3">
    <source>
        <dbReference type="Proteomes" id="UP001152747"/>
    </source>
</evidence>
<reference evidence="2" key="1">
    <citation type="submission" date="2022-11" db="EMBL/GenBank/DDBJ databases">
        <authorList>
            <person name="Kikuchi T."/>
        </authorList>
    </citation>
    <scope>NUCLEOTIDE SEQUENCE</scope>
    <source>
        <strain evidence="2">PS1010</strain>
    </source>
</reference>
<protein>
    <recommendedName>
        <fullName evidence="4">Serpentine Receptor, class H</fullName>
    </recommendedName>
</protein>
<evidence type="ECO:0000313" key="2">
    <source>
        <dbReference type="EMBL" id="CAI5448861.1"/>
    </source>
</evidence>
<evidence type="ECO:0008006" key="4">
    <source>
        <dbReference type="Google" id="ProtNLM"/>
    </source>
</evidence>
<keyword evidence="1" id="KW-1133">Transmembrane helix</keyword>
<dbReference type="Proteomes" id="UP001152747">
    <property type="component" value="Unassembled WGS sequence"/>
</dbReference>